<organism evidence="3 4">
    <name type="scientific">Paenibacillus chartarius</name>
    <dbReference type="NCBI Taxonomy" id="747481"/>
    <lineage>
        <taxon>Bacteria</taxon>
        <taxon>Bacillati</taxon>
        <taxon>Bacillota</taxon>
        <taxon>Bacilli</taxon>
        <taxon>Bacillales</taxon>
        <taxon>Paenibacillaceae</taxon>
        <taxon>Paenibacillus</taxon>
    </lineage>
</organism>
<dbReference type="Proteomes" id="UP001589776">
    <property type="component" value="Unassembled WGS sequence"/>
</dbReference>
<reference evidence="3 4" key="1">
    <citation type="submission" date="2024-09" db="EMBL/GenBank/DDBJ databases">
        <authorList>
            <person name="Sun Q."/>
            <person name="Mori K."/>
        </authorList>
    </citation>
    <scope>NUCLEOTIDE SEQUENCE [LARGE SCALE GENOMIC DNA]</scope>
    <source>
        <strain evidence="3 4">CCM 7759</strain>
    </source>
</reference>
<keyword evidence="1" id="KW-0732">Signal</keyword>
<evidence type="ECO:0000313" key="4">
    <source>
        <dbReference type="Proteomes" id="UP001589776"/>
    </source>
</evidence>
<dbReference type="EMBL" id="JBHLWN010000051">
    <property type="protein sequence ID" value="MFC0213494.1"/>
    <property type="molecule type" value="Genomic_DNA"/>
</dbReference>
<sequence>MRGQLIKRVVSFRSALAAIAIIVVSGCQPAAEPTVGTFEESQVQRITVQTDANAIRLLPSSGRRITVRWDAKQALPAVLKDGHLQVTVKPPEGMIHFAQPELVIEVPSGAVETIGLLSVSGSISVGDVRVKELVITTDSGGVAVAGSADHVHASTRSGEIKSSYAATASPDGGQLVEHGSEKQGGGAANVTIKSTSGNIELRTN</sequence>
<evidence type="ECO:0000259" key="2">
    <source>
        <dbReference type="Pfam" id="PF13349"/>
    </source>
</evidence>
<dbReference type="PROSITE" id="PS51257">
    <property type="entry name" value="PROKAR_LIPOPROTEIN"/>
    <property type="match status" value="1"/>
</dbReference>
<protein>
    <submittedName>
        <fullName evidence="3">DUF4097 family beta strand repeat-containing protein</fullName>
    </submittedName>
</protein>
<dbReference type="RefSeq" id="WP_377470811.1">
    <property type="nucleotide sequence ID" value="NZ_JBHLWN010000051.1"/>
</dbReference>
<feature type="signal peptide" evidence="1">
    <location>
        <begin position="1"/>
        <end position="30"/>
    </location>
</feature>
<feature type="domain" description="DUF4097" evidence="2">
    <location>
        <begin position="43"/>
        <end position="200"/>
    </location>
</feature>
<name>A0ABV6DLG1_9BACL</name>
<dbReference type="Pfam" id="PF13349">
    <property type="entry name" value="DUF4097"/>
    <property type="match status" value="1"/>
</dbReference>
<evidence type="ECO:0000256" key="1">
    <source>
        <dbReference type="SAM" id="SignalP"/>
    </source>
</evidence>
<accession>A0ABV6DLG1</accession>
<proteinExistence type="predicted"/>
<evidence type="ECO:0000313" key="3">
    <source>
        <dbReference type="EMBL" id="MFC0213494.1"/>
    </source>
</evidence>
<gene>
    <name evidence="3" type="ORF">ACFFK0_13680</name>
</gene>
<comment type="caution">
    <text evidence="3">The sequence shown here is derived from an EMBL/GenBank/DDBJ whole genome shotgun (WGS) entry which is preliminary data.</text>
</comment>
<feature type="chain" id="PRO_5045533638" evidence="1">
    <location>
        <begin position="31"/>
        <end position="204"/>
    </location>
</feature>
<dbReference type="InterPro" id="IPR025164">
    <property type="entry name" value="Toastrack_DUF4097"/>
</dbReference>
<keyword evidence="4" id="KW-1185">Reference proteome</keyword>